<keyword evidence="3" id="KW-1185">Reference proteome</keyword>
<feature type="chain" id="PRO_5040141489" evidence="1">
    <location>
        <begin position="17"/>
        <end position="74"/>
    </location>
</feature>
<feature type="non-terminal residue" evidence="2">
    <location>
        <position position="74"/>
    </location>
</feature>
<feature type="signal peptide" evidence="1">
    <location>
        <begin position="1"/>
        <end position="16"/>
    </location>
</feature>
<gene>
    <name evidence="2" type="ORF">RFULGI_LOCUS4533</name>
</gene>
<name>A0A9N9AZY8_9GLOM</name>
<organism evidence="2 3">
    <name type="scientific">Racocetra fulgida</name>
    <dbReference type="NCBI Taxonomy" id="60492"/>
    <lineage>
        <taxon>Eukaryota</taxon>
        <taxon>Fungi</taxon>
        <taxon>Fungi incertae sedis</taxon>
        <taxon>Mucoromycota</taxon>
        <taxon>Glomeromycotina</taxon>
        <taxon>Glomeromycetes</taxon>
        <taxon>Diversisporales</taxon>
        <taxon>Gigasporaceae</taxon>
        <taxon>Racocetra</taxon>
    </lineage>
</organism>
<reference evidence="2" key="1">
    <citation type="submission" date="2021-06" db="EMBL/GenBank/DDBJ databases">
        <authorList>
            <person name="Kallberg Y."/>
            <person name="Tangrot J."/>
            <person name="Rosling A."/>
        </authorList>
    </citation>
    <scope>NUCLEOTIDE SEQUENCE</scope>
    <source>
        <strain evidence="2">IN212</strain>
    </source>
</reference>
<evidence type="ECO:0000313" key="3">
    <source>
        <dbReference type="Proteomes" id="UP000789396"/>
    </source>
</evidence>
<dbReference type="OrthoDB" id="2433613at2759"/>
<dbReference type="EMBL" id="CAJVPZ010004567">
    <property type="protein sequence ID" value="CAG8548270.1"/>
    <property type="molecule type" value="Genomic_DNA"/>
</dbReference>
<keyword evidence="1" id="KW-0732">Signal</keyword>
<proteinExistence type="predicted"/>
<accession>A0A9N9AZY8</accession>
<protein>
    <submittedName>
        <fullName evidence="2">8946_t:CDS:1</fullName>
    </submittedName>
</protein>
<comment type="caution">
    <text evidence="2">The sequence shown here is derived from an EMBL/GenBank/DDBJ whole genome shotgun (WGS) entry which is preliminary data.</text>
</comment>
<dbReference type="AlphaFoldDB" id="A0A9N9AZY8"/>
<sequence length="74" mass="8575">MTLIFIALCFIKTISGSDKYIHGNALYRTTNPETEFRELTYKGFITTQESLITELEKNSIVLMVGRYVLEDTEY</sequence>
<dbReference type="Proteomes" id="UP000789396">
    <property type="component" value="Unassembled WGS sequence"/>
</dbReference>
<evidence type="ECO:0000256" key="1">
    <source>
        <dbReference type="SAM" id="SignalP"/>
    </source>
</evidence>
<evidence type="ECO:0000313" key="2">
    <source>
        <dbReference type="EMBL" id="CAG8548270.1"/>
    </source>
</evidence>